<reference evidence="2 3" key="1">
    <citation type="submission" date="2018-02" db="EMBL/GenBank/DDBJ databases">
        <title>Genome sequence of the basidiomycete white-rot fungus Phlebia centrifuga.</title>
        <authorList>
            <person name="Granchi Z."/>
            <person name="Peng M."/>
            <person name="de Vries R.P."/>
            <person name="Hilden K."/>
            <person name="Makela M.R."/>
            <person name="Grigoriev I."/>
            <person name="Riley R."/>
        </authorList>
    </citation>
    <scope>NUCLEOTIDE SEQUENCE [LARGE SCALE GENOMIC DNA]</scope>
    <source>
        <strain evidence="2 3">FBCC195</strain>
    </source>
</reference>
<sequence>MRRLDQGPRNEHRRAPDPGHCNQARFALGVQASSRSVTSISLLFSKLHPPISPGLILAIRQDICNKEGLSHYSGSFFSSRPSDPEHAIGVLP</sequence>
<dbReference type="AlphaFoldDB" id="A0A2R6NDU1"/>
<gene>
    <name evidence="2" type="ORF">PHLCEN_2v13637</name>
</gene>
<keyword evidence="3" id="KW-1185">Reference proteome</keyword>
<evidence type="ECO:0000313" key="3">
    <source>
        <dbReference type="Proteomes" id="UP000186601"/>
    </source>
</evidence>
<organism evidence="2 3">
    <name type="scientific">Hermanssonia centrifuga</name>
    <dbReference type="NCBI Taxonomy" id="98765"/>
    <lineage>
        <taxon>Eukaryota</taxon>
        <taxon>Fungi</taxon>
        <taxon>Dikarya</taxon>
        <taxon>Basidiomycota</taxon>
        <taxon>Agaricomycotina</taxon>
        <taxon>Agaricomycetes</taxon>
        <taxon>Polyporales</taxon>
        <taxon>Meruliaceae</taxon>
        <taxon>Hermanssonia</taxon>
    </lineage>
</organism>
<feature type="compositionally biased region" description="Basic and acidic residues" evidence="1">
    <location>
        <begin position="1"/>
        <end position="17"/>
    </location>
</feature>
<feature type="region of interest" description="Disordered" evidence="1">
    <location>
        <begin position="1"/>
        <end position="22"/>
    </location>
</feature>
<evidence type="ECO:0000256" key="1">
    <source>
        <dbReference type="SAM" id="MobiDB-lite"/>
    </source>
</evidence>
<accession>A0A2R6NDU1</accession>
<evidence type="ECO:0000313" key="2">
    <source>
        <dbReference type="EMBL" id="PSR70486.1"/>
    </source>
</evidence>
<protein>
    <submittedName>
        <fullName evidence="2">Uncharacterized protein</fullName>
    </submittedName>
</protein>
<dbReference type="EMBL" id="MLYV02001350">
    <property type="protein sequence ID" value="PSR70486.1"/>
    <property type="molecule type" value="Genomic_DNA"/>
</dbReference>
<name>A0A2R6NDU1_9APHY</name>
<dbReference type="Proteomes" id="UP000186601">
    <property type="component" value="Unassembled WGS sequence"/>
</dbReference>
<proteinExistence type="predicted"/>
<comment type="caution">
    <text evidence="2">The sequence shown here is derived from an EMBL/GenBank/DDBJ whole genome shotgun (WGS) entry which is preliminary data.</text>
</comment>